<evidence type="ECO:0000256" key="1">
    <source>
        <dbReference type="SAM" id="Phobius"/>
    </source>
</evidence>
<keyword evidence="1" id="KW-0472">Membrane</keyword>
<keyword evidence="1" id="KW-1133">Transmembrane helix</keyword>
<protein>
    <submittedName>
        <fullName evidence="2">Uncharacterized protein</fullName>
    </submittedName>
</protein>
<sequence>MTKQNGQAIIESIAVIMLLAVLLTLIKDVIEPTNSAQQRRIDNSRALMMQVLPEDALAQSDDYAFAERAKVVLAPLKLLSELDLSHDNLRILSESDNYVAMAQIQDAWQPAHTEDLDQRPANLTPFAQLDKLGIANLQRLVSWLHFSEEFAPDELRWGWSNNEATPTAVLCRQSNSC</sequence>
<dbReference type="AlphaFoldDB" id="A0A6S6WSR6"/>
<keyword evidence="3" id="KW-1185">Reference proteome</keyword>
<feature type="transmembrane region" description="Helical" evidence="1">
    <location>
        <begin position="12"/>
        <end position="30"/>
    </location>
</feature>
<proteinExistence type="predicted"/>
<dbReference type="EMBL" id="CADCXY010000009">
    <property type="protein sequence ID" value="CAB0152019.1"/>
    <property type="molecule type" value="Genomic_DNA"/>
</dbReference>
<reference evidence="2 3" key="1">
    <citation type="submission" date="2020-02" db="EMBL/GenBank/DDBJ databases">
        <authorList>
            <person name="Rodrigo-Torres L."/>
            <person name="Arahal R. D."/>
            <person name="Lucena T."/>
        </authorList>
    </citation>
    <scope>NUCLEOTIDE SEQUENCE [LARGE SCALE GENOMIC DNA]</scope>
    <source>
        <strain evidence="2 3">CECT 9734</strain>
    </source>
</reference>
<dbReference type="RefSeq" id="WP_173921320.1">
    <property type="nucleotide sequence ID" value="NZ_CADCXY010000009.1"/>
</dbReference>
<organism evidence="2 3">
    <name type="scientific">Pseudidiomarina piscicola</name>
    <dbReference type="NCBI Taxonomy" id="2614830"/>
    <lineage>
        <taxon>Bacteria</taxon>
        <taxon>Pseudomonadati</taxon>
        <taxon>Pseudomonadota</taxon>
        <taxon>Gammaproteobacteria</taxon>
        <taxon>Alteromonadales</taxon>
        <taxon>Idiomarinaceae</taxon>
        <taxon>Pseudidiomarina</taxon>
    </lineage>
</organism>
<evidence type="ECO:0000313" key="2">
    <source>
        <dbReference type="EMBL" id="CAB0152019.1"/>
    </source>
</evidence>
<name>A0A6S6WSR6_9GAMM</name>
<dbReference type="Proteomes" id="UP000481517">
    <property type="component" value="Unassembled WGS sequence"/>
</dbReference>
<gene>
    <name evidence="2" type="ORF">PSI9734_02367</name>
</gene>
<keyword evidence="1" id="KW-0812">Transmembrane</keyword>
<evidence type="ECO:0000313" key="3">
    <source>
        <dbReference type="Proteomes" id="UP000481517"/>
    </source>
</evidence>
<accession>A0A6S6WSR6</accession>